<evidence type="ECO:0000313" key="3">
    <source>
        <dbReference type="EMBL" id="MBP2704895.1"/>
    </source>
</evidence>
<sequence>MSSSPDGHDGHDRHGRSDRRDDRFEDLAGELVALGESLNESLRDQAPPPSAVARAVRARIERERAEADGRAPASGRRRPPFWRRRLTISRRRLAVALAVVLAVLLGATPQGRAAVTSVLRFAGVEIHVGGPGPLPTGLPSPLPGERRVTLGEAREAARFPVAVPSALGEPRDVRIADGARVVTLLWPGIRLDEYDGTLTVVFHKELGPPWPDEVPEVGGWWIRQPHALSYVPASGGEARDERVAGPTLIWQRGMVGLRLEGPDLPEALRIARSAH</sequence>
<feature type="region of interest" description="Disordered" evidence="1">
    <location>
        <begin position="1"/>
        <end position="23"/>
    </location>
</feature>
<dbReference type="AlphaFoldDB" id="A0A940WP04"/>
<gene>
    <name evidence="3" type="ORF">JOL79_13830</name>
</gene>
<dbReference type="EMBL" id="JAFCNB010000006">
    <property type="protein sequence ID" value="MBP2704895.1"/>
    <property type="molecule type" value="Genomic_DNA"/>
</dbReference>
<reference evidence="3" key="1">
    <citation type="submission" date="2021-02" db="EMBL/GenBank/DDBJ databases">
        <title>Draft genome sequence of Microbispora sp. RL4-1S isolated from rice leaves in Thailand.</title>
        <authorList>
            <person name="Muangham S."/>
            <person name="Duangmal K."/>
        </authorList>
    </citation>
    <scope>NUCLEOTIDE SEQUENCE</scope>
    <source>
        <strain evidence="3">RL4-1S</strain>
    </source>
</reference>
<dbReference type="RefSeq" id="WP_210156174.1">
    <property type="nucleotide sequence ID" value="NZ_JAFCNB010000006.1"/>
</dbReference>
<feature type="transmembrane region" description="Helical" evidence="2">
    <location>
        <begin position="93"/>
        <end position="111"/>
    </location>
</feature>
<dbReference type="Proteomes" id="UP000674234">
    <property type="component" value="Unassembled WGS sequence"/>
</dbReference>
<keyword evidence="2" id="KW-1133">Transmembrane helix</keyword>
<evidence type="ECO:0000313" key="4">
    <source>
        <dbReference type="Proteomes" id="UP000674234"/>
    </source>
</evidence>
<evidence type="ECO:0000256" key="2">
    <source>
        <dbReference type="SAM" id="Phobius"/>
    </source>
</evidence>
<keyword evidence="2" id="KW-0812">Transmembrane</keyword>
<proteinExistence type="predicted"/>
<organism evidence="3 4">
    <name type="scientific">Microbispora oryzae</name>
    <dbReference type="NCBI Taxonomy" id="2806554"/>
    <lineage>
        <taxon>Bacteria</taxon>
        <taxon>Bacillati</taxon>
        <taxon>Actinomycetota</taxon>
        <taxon>Actinomycetes</taxon>
        <taxon>Streptosporangiales</taxon>
        <taxon>Streptosporangiaceae</taxon>
        <taxon>Microbispora</taxon>
    </lineage>
</organism>
<keyword evidence="2" id="KW-0472">Membrane</keyword>
<accession>A0A940WP04</accession>
<protein>
    <recommendedName>
        <fullName evidence="5">DUF4367 domain-containing protein</fullName>
    </recommendedName>
</protein>
<evidence type="ECO:0000256" key="1">
    <source>
        <dbReference type="SAM" id="MobiDB-lite"/>
    </source>
</evidence>
<feature type="compositionally biased region" description="Basic and acidic residues" evidence="1">
    <location>
        <begin position="1"/>
        <end position="12"/>
    </location>
</feature>
<evidence type="ECO:0008006" key="5">
    <source>
        <dbReference type="Google" id="ProtNLM"/>
    </source>
</evidence>
<name>A0A940WP04_9ACTN</name>
<comment type="caution">
    <text evidence="3">The sequence shown here is derived from an EMBL/GenBank/DDBJ whole genome shotgun (WGS) entry which is preliminary data.</text>
</comment>
<keyword evidence="4" id="KW-1185">Reference proteome</keyword>